<dbReference type="Gene3D" id="2.40.30.170">
    <property type="match status" value="1"/>
</dbReference>
<dbReference type="SUPFAM" id="SSF111369">
    <property type="entry name" value="HlyD-like secretion proteins"/>
    <property type="match status" value="1"/>
</dbReference>
<keyword evidence="9" id="KW-1185">Reference proteome</keyword>
<feature type="domain" description="Multidrug resistance protein MdtA-like beta-barrel" evidence="6">
    <location>
        <begin position="222"/>
        <end position="311"/>
    </location>
</feature>
<sequence>MLITPDGFSGRTAAAAALLAATLLAGCGDSGKGGGAMQAPGPGGQMPTPEVGVVVLHPQSVAVTTELPGRTTAFLTAEVRPQVNGIVKHRLFTEGAEIAAGTVLYQIDPATYQAAYDSAVAALQKAEAAVPSAQAKAERYKGLSKEKAVSQQDVDDAVAALAQNKATVASAKADLDTARINLAYTEIKAPIGGRIGKSSITVGALVTANQTDALATIRQIDPIYVDLTQSSLNFLKFRRALEEGRLANRGDSVPVRLILEDGRAYAHSGKLGFAEVKVDESTGTFTLRAEFPNPDRLLLPGMYVRAVLEEGIAPGSFLVPQRAVTRNAKGEAVALFVGKDDKLEQRVLQVRRGIGTSWLIDKGVAEGDRVVIEGSQKARAGQPVKPVAVTLDETTGEVKRAAADSPSRLAGTVPASGGTTGTAPATATE</sequence>
<dbReference type="PANTHER" id="PTHR30158:SF3">
    <property type="entry name" value="MULTIDRUG EFFLUX PUMP SUBUNIT ACRA-RELATED"/>
    <property type="match status" value="1"/>
</dbReference>
<dbReference type="OrthoDB" id="8435523at2"/>
<reference evidence="8 9" key="1">
    <citation type="submission" date="2017-07" db="EMBL/GenBank/DDBJ databases">
        <title>Draft Genome Sequences of Select Purple Nonsulfur Bacteria.</title>
        <authorList>
            <person name="Lasarre B."/>
            <person name="Mckinlay J.B."/>
        </authorList>
    </citation>
    <scope>NUCLEOTIDE SEQUENCE [LARGE SCALE GENOMIC DNA]</scope>
    <source>
        <strain evidence="8 9">DSM 11907</strain>
    </source>
</reference>
<evidence type="ECO:0000259" key="5">
    <source>
        <dbReference type="Pfam" id="PF25917"/>
    </source>
</evidence>
<dbReference type="Pfam" id="PF25967">
    <property type="entry name" value="RND-MFP_C"/>
    <property type="match status" value="1"/>
</dbReference>
<feature type="domain" description="Multidrug resistance protein MdtA-like barrel-sandwich hybrid" evidence="5">
    <location>
        <begin position="76"/>
        <end position="217"/>
    </location>
</feature>
<evidence type="ECO:0000259" key="6">
    <source>
        <dbReference type="Pfam" id="PF25944"/>
    </source>
</evidence>
<evidence type="ECO:0000313" key="9">
    <source>
        <dbReference type="Proteomes" id="UP000248863"/>
    </source>
</evidence>
<dbReference type="Proteomes" id="UP000248863">
    <property type="component" value="Unassembled WGS sequence"/>
</dbReference>
<evidence type="ECO:0000256" key="3">
    <source>
        <dbReference type="SAM" id="MobiDB-lite"/>
    </source>
</evidence>
<dbReference type="Pfam" id="PF25917">
    <property type="entry name" value="BSH_RND"/>
    <property type="match status" value="1"/>
</dbReference>
<feature type="compositionally biased region" description="Low complexity" evidence="3">
    <location>
        <begin position="410"/>
        <end position="429"/>
    </location>
</feature>
<evidence type="ECO:0000259" key="7">
    <source>
        <dbReference type="Pfam" id="PF25967"/>
    </source>
</evidence>
<dbReference type="FunFam" id="2.40.420.20:FF:000001">
    <property type="entry name" value="Efflux RND transporter periplasmic adaptor subunit"/>
    <property type="match status" value="1"/>
</dbReference>
<dbReference type="InterPro" id="IPR006143">
    <property type="entry name" value="RND_pump_MFP"/>
</dbReference>
<gene>
    <name evidence="8" type="ORF">CH338_03000</name>
</gene>
<dbReference type="NCBIfam" id="TIGR01730">
    <property type="entry name" value="RND_mfp"/>
    <property type="match status" value="1"/>
</dbReference>
<dbReference type="InterPro" id="IPR058627">
    <property type="entry name" value="MdtA-like_C"/>
</dbReference>
<protein>
    <submittedName>
        <fullName evidence="8">Efflux transporter periplasmic adaptor subunit</fullName>
    </submittedName>
</protein>
<feature type="domain" description="Multidrug resistance protein MdtA-like C-terminal permuted SH3" evidence="7">
    <location>
        <begin position="318"/>
        <end position="377"/>
    </location>
</feature>
<comment type="subcellular location">
    <subcellularLocation>
        <location evidence="1">Cell envelope</location>
    </subcellularLocation>
</comment>
<evidence type="ECO:0000256" key="2">
    <source>
        <dbReference type="ARBA" id="ARBA00009477"/>
    </source>
</evidence>
<dbReference type="Gene3D" id="2.40.420.20">
    <property type="match status" value="1"/>
</dbReference>
<dbReference type="RefSeq" id="WP_111355560.1">
    <property type="nucleotide sequence ID" value="NZ_NHSK01000249.1"/>
</dbReference>
<dbReference type="InterPro" id="IPR058625">
    <property type="entry name" value="MdtA-like_BSH"/>
</dbReference>
<dbReference type="AlphaFoldDB" id="A0A327L1C6"/>
<dbReference type="GO" id="GO:0022857">
    <property type="term" value="F:transmembrane transporter activity"/>
    <property type="evidence" value="ECO:0007669"/>
    <property type="project" value="InterPro"/>
</dbReference>
<dbReference type="PANTHER" id="PTHR30158">
    <property type="entry name" value="ACRA/E-RELATED COMPONENT OF DRUG EFFLUX TRANSPORTER"/>
    <property type="match status" value="1"/>
</dbReference>
<dbReference type="EMBL" id="NPEU01000016">
    <property type="protein sequence ID" value="RAI41498.1"/>
    <property type="molecule type" value="Genomic_DNA"/>
</dbReference>
<evidence type="ECO:0000259" key="4">
    <source>
        <dbReference type="Pfam" id="PF25876"/>
    </source>
</evidence>
<comment type="similarity">
    <text evidence="2">Belongs to the membrane fusion protein (MFP) (TC 8.A.1) family.</text>
</comment>
<comment type="caution">
    <text evidence="8">The sequence shown here is derived from an EMBL/GenBank/DDBJ whole genome shotgun (WGS) entry which is preliminary data.</text>
</comment>
<evidence type="ECO:0000313" key="8">
    <source>
        <dbReference type="EMBL" id="RAI41498.1"/>
    </source>
</evidence>
<proteinExistence type="inferred from homology"/>
<dbReference type="Gene3D" id="2.40.50.100">
    <property type="match status" value="1"/>
</dbReference>
<dbReference type="GO" id="GO:0005886">
    <property type="term" value="C:plasma membrane"/>
    <property type="evidence" value="ECO:0007669"/>
    <property type="project" value="UniProtKB-SubCell"/>
</dbReference>
<dbReference type="Pfam" id="PF25876">
    <property type="entry name" value="HH_MFP_RND"/>
    <property type="match status" value="1"/>
</dbReference>
<feature type="domain" description="Multidrug resistance protein MdtA-like alpha-helical hairpin" evidence="4">
    <location>
        <begin position="116"/>
        <end position="185"/>
    </location>
</feature>
<feature type="region of interest" description="Disordered" evidence="3">
    <location>
        <begin position="395"/>
        <end position="429"/>
    </location>
</feature>
<dbReference type="InterPro" id="IPR058624">
    <property type="entry name" value="MdtA-like_HH"/>
</dbReference>
<evidence type="ECO:0000256" key="1">
    <source>
        <dbReference type="ARBA" id="ARBA00004196"/>
    </source>
</evidence>
<accession>A0A327L1C6</accession>
<dbReference type="Gene3D" id="1.10.287.470">
    <property type="entry name" value="Helix hairpin bin"/>
    <property type="match status" value="1"/>
</dbReference>
<name>A0A327L1C6_9BRAD</name>
<dbReference type="GO" id="GO:0046677">
    <property type="term" value="P:response to antibiotic"/>
    <property type="evidence" value="ECO:0007669"/>
    <property type="project" value="TreeGrafter"/>
</dbReference>
<organism evidence="8 9">
    <name type="scientific">Rhodoplanes elegans</name>
    <dbReference type="NCBI Taxonomy" id="29408"/>
    <lineage>
        <taxon>Bacteria</taxon>
        <taxon>Pseudomonadati</taxon>
        <taxon>Pseudomonadota</taxon>
        <taxon>Alphaproteobacteria</taxon>
        <taxon>Hyphomicrobiales</taxon>
        <taxon>Nitrobacteraceae</taxon>
        <taxon>Rhodoplanes</taxon>
    </lineage>
</organism>
<dbReference type="Pfam" id="PF25944">
    <property type="entry name" value="Beta-barrel_RND"/>
    <property type="match status" value="1"/>
</dbReference>
<dbReference type="InterPro" id="IPR058626">
    <property type="entry name" value="MdtA-like_b-barrel"/>
</dbReference>